<dbReference type="SUPFAM" id="SSF56112">
    <property type="entry name" value="Protein kinase-like (PK-like)"/>
    <property type="match status" value="1"/>
</dbReference>
<evidence type="ECO:0000313" key="2">
    <source>
        <dbReference type="EMBL" id="ATW27008.1"/>
    </source>
</evidence>
<dbReference type="GO" id="GO:0005975">
    <property type="term" value="P:carbohydrate metabolic process"/>
    <property type="evidence" value="ECO:0007669"/>
    <property type="project" value="InterPro"/>
</dbReference>
<keyword evidence="3" id="KW-1185">Reference proteome</keyword>
<name>A0A3G1KWY5_FORW1</name>
<dbReference type="SMART" id="SM00636">
    <property type="entry name" value="Glyco_18"/>
    <property type="match status" value="1"/>
</dbReference>
<dbReference type="InterPro" id="IPR011009">
    <property type="entry name" value="Kinase-like_dom_sf"/>
</dbReference>
<dbReference type="InterPro" id="IPR011583">
    <property type="entry name" value="Chitinase_II/V-like_cat"/>
</dbReference>
<dbReference type="RefSeq" id="WP_148136339.1">
    <property type="nucleotide sequence ID" value="NZ_CP017634.1"/>
</dbReference>
<feature type="domain" description="GH18" evidence="1">
    <location>
        <begin position="337"/>
        <end position="660"/>
    </location>
</feature>
<dbReference type="EMBL" id="CP017634">
    <property type="protein sequence ID" value="ATW27008.1"/>
    <property type="molecule type" value="Genomic_DNA"/>
</dbReference>
<dbReference type="OrthoDB" id="9771902at2"/>
<sequence length="667" mass="77244">MSKRRKSLAKNGEKLMVEYLRHAEILGEWDLRPKKIKRMGNEYKIKTQRGEKVLMVSYQEERIRFMHHVLEHLAFHGYSKGIPRLIPTKYGDYFVKGEMGIYYLTDWFGGKACTAKDGDQIIEMVRTLAEMHLAAQKVDQVPDSVVRERWYDLSEQMTRGVQKVNEKLGHLPEEFQQAWTTFASMAHRAQDLLRVSGFKTLVERAKREKTICHRQFRLKNIVITDHALSILGWEHCAYGVQVADLVYLMNKMMPKVAWDYTLGEQVIKAYHRIKPLADAEMMTLGAALMFPAAFVKFVEKYQDGRFEEDKIGRKFDQLMEQEEKKVAFLEAFFERYGLKGSYEGKNASLMSNAWYFIAPDDLKQYLKSGAQDVSCFLPFSFTVSPQGKLQEQFDMKICKISQEHQVPVIPVIYTPKQSKERKIISDVLADPACREKLIREIDRVLEIYAFPGVNIYFDLEDADDQEYFTVFMQSLAEEIRPQGKMLLATVAAAKGQHLYYDYAQLGSWCDYLLVEIMDENFGLPGPSASRQFVQAALIYAAAYVPREKIVAVLPVCGYRWRERNPVREPISFLEGQDLLTSQQGKWKRDPDSGVISGKITMDGRENEIWMEDAQSVFDKKFFVQQFGAAGCAFWRLGLEDPQLWKKEPVARINMEESFSEDEDDEEE</sequence>
<organism evidence="2 3">
    <name type="scientific">Formimonas warabiya</name>
    <dbReference type="NCBI Taxonomy" id="1761012"/>
    <lineage>
        <taxon>Bacteria</taxon>
        <taxon>Bacillati</taxon>
        <taxon>Bacillota</taxon>
        <taxon>Clostridia</taxon>
        <taxon>Eubacteriales</taxon>
        <taxon>Peptococcaceae</taxon>
        <taxon>Candidatus Formimonas</taxon>
    </lineage>
</organism>
<evidence type="ECO:0000259" key="1">
    <source>
        <dbReference type="PROSITE" id="PS51910"/>
    </source>
</evidence>
<dbReference type="AlphaFoldDB" id="A0A3G1KWY5"/>
<dbReference type="Gene3D" id="3.20.20.80">
    <property type="entry name" value="Glycosidases"/>
    <property type="match status" value="1"/>
</dbReference>
<dbReference type="InterPro" id="IPR017853">
    <property type="entry name" value="GH"/>
</dbReference>
<dbReference type="Proteomes" id="UP000323521">
    <property type="component" value="Chromosome"/>
</dbReference>
<dbReference type="Gene3D" id="3.30.200.20">
    <property type="entry name" value="Phosphorylase Kinase, domain 1"/>
    <property type="match status" value="1"/>
</dbReference>
<dbReference type="KEGG" id="fwa:DCMF_21575"/>
<dbReference type="InterPro" id="IPR002575">
    <property type="entry name" value="Aminoglycoside_PTrfase"/>
</dbReference>
<dbReference type="PANTHER" id="PTHR39179:SF1">
    <property type="entry name" value="SPORE COAT PROTEIN I"/>
    <property type="match status" value="1"/>
</dbReference>
<dbReference type="InterPro" id="IPR001223">
    <property type="entry name" value="Glyco_hydro18_cat"/>
</dbReference>
<protein>
    <recommendedName>
        <fullName evidence="1">GH18 domain-containing protein</fullName>
    </recommendedName>
</protein>
<accession>A0A3G1KWY5</accession>
<dbReference type="Gene3D" id="3.10.50.10">
    <property type="match status" value="1"/>
</dbReference>
<reference evidence="2 3" key="1">
    <citation type="submission" date="2016-10" db="EMBL/GenBank/DDBJ databases">
        <title>Complete Genome Sequence of Peptococcaceae strain DCMF.</title>
        <authorList>
            <person name="Edwards R.J."/>
            <person name="Holland S.I."/>
            <person name="Deshpande N.P."/>
            <person name="Wong Y.K."/>
            <person name="Ertan H."/>
            <person name="Manefield M."/>
            <person name="Russell T.L."/>
            <person name="Lee M.J."/>
        </authorList>
    </citation>
    <scope>NUCLEOTIDE SEQUENCE [LARGE SCALE GENOMIC DNA]</scope>
    <source>
        <strain evidence="2 3">DCMF</strain>
    </source>
</reference>
<proteinExistence type="predicted"/>
<gene>
    <name evidence="2" type="ORF">DCMF_21575</name>
</gene>
<dbReference type="Pfam" id="PF01636">
    <property type="entry name" value="APH"/>
    <property type="match status" value="1"/>
</dbReference>
<dbReference type="PANTHER" id="PTHR39179">
    <property type="entry name" value="SPORE COAT PROTEIN I"/>
    <property type="match status" value="1"/>
</dbReference>
<dbReference type="GO" id="GO:0008061">
    <property type="term" value="F:chitin binding"/>
    <property type="evidence" value="ECO:0007669"/>
    <property type="project" value="InterPro"/>
</dbReference>
<dbReference type="SUPFAM" id="SSF51445">
    <property type="entry name" value="(Trans)glycosidases"/>
    <property type="match status" value="1"/>
</dbReference>
<dbReference type="GO" id="GO:0042601">
    <property type="term" value="C:endospore-forming forespore"/>
    <property type="evidence" value="ECO:0007669"/>
    <property type="project" value="TreeGrafter"/>
</dbReference>
<dbReference type="PROSITE" id="PS51910">
    <property type="entry name" value="GH18_2"/>
    <property type="match status" value="1"/>
</dbReference>
<dbReference type="Gene3D" id="3.90.1200.10">
    <property type="match status" value="1"/>
</dbReference>
<dbReference type="InterPro" id="IPR047175">
    <property type="entry name" value="CotS-like"/>
</dbReference>
<evidence type="ECO:0000313" key="3">
    <source>
        <dbReference type="Proteomes" id="UP000323521"/>
    </source>
</evidence>
<dbReference type="InterPro" id="IPR029070">
    <property type="entry name" value="Chitinase_insertion_sf"/>
</dbReference>
<dbReference type="Pfam" id="PF00704">
    <property type="entry name" value="Glyco_hydro_18"/>
    <property type="match status" value="1"/>
</dbReference>